<feature type="transmembrane region" description="Helical" evidence="3">
    <location>
        <begin position="309"/>
        <end position="328"/>
    </location>
</feature>
<gene>
    <name evidence="4" type="ORF">RB602_11405</name>
</gene>
<protein>
    <submittedName>
        <fullName evidence="4">MFS transporter</fullName>
    </submittedName>
</protein>
<evidence type="ECO:0000256" key="1">
    <source>
        <dbReference type="ARBA" id="ARBA00009617"/>
    </source>
</evidence>
<keyword evidence="3" id="KW-1133">Transmembrane helix</keyword>
<dbReference type="RefSeq" id="WP_317080703.1">
    <property type="nucleotide sequence ID" value="NZ_CP136594.1"/>
</dbReference>
<dbReference type="PANTHER" id="PTHR11328">
    <property type="entry name" value="MAJOR FACILITATOR SUPERFAMILY DOMAIN-CONTAINING PROTEIN"/>
    <property type="match status" value="1"/>
</dbReference>
<feature type="transmembrane region" description="Helical" evidence="3">
    <location>
        <begin position="154"/>
        <end position="174"/>
    </location>
</feature>
<dbReference type="GO" id="GO:0008643">
    <property type="term" value="P:carbohydrate transport"/>
    <property type="evidence" value="ECO:0007669"/>
    <property type="project" value="InterPro"/>
</dbReference>
<evidence type="ECO:0000313" key="4">
    <source>
        <dbReference type="EMBL" id="WOE74450.1"/>
    </source>
</evidence>
<name>A0AA97I171_9SPHN</name>
<feature type="transmembrane region" description="Helical" evidence="3">
    <location>
        <begin position="234"/>
        <end position="259"/>
    </location>
</feature>
<dbReference type="PANTHER" id="PTHR11328:SF24">
    <property type="entry name" value="MAJOR FACILITATOR SUPERFAMILY (MFS) PROFILE DOMAIN-CONTAINING PROTEIN"/>
    <property type="match status" value="1"/>
</dbReference>
<dbReference type="Pfam" id="PF13347">
    <property type="entry name" value="MFS_2"/>
    <property type="match status" value="1"/>
</dbReference>
<feature type="transmembrane region" description="Helical" evidence="3">
    <location>
        <begin position="194"/>
        <end position="213"/>
    </location>
</feature>
<feature type="transmembrane region" description="Helical" evidence="3">
    <location>
        <begin position="46"/>
        <end position="65"/>
    </location>
</feature>
<feature type="transmembrane region" description="Helical" evidence="3">
    <location>
        <begin position="16"/>
        <end position="40"/>
    </location>
</feature>
<dbReference type="InterPro" id="IPR036259">
    <property type="entry name" value="MFS_trans_sf"/>
</dbReference>
<keyword evidence="3" id="KW-0472">Membrane</keyword>
<dbReference type="GO" id="GO:0005886">
    <property type="term" value="C:plasma membrane"/>
    <property type="evidence" value="ECO:0007669"/>
    <property type="project" value="TreeGrafter"/>
</dbReference>
<evidence type="ECO:0000313" key="5">
    <source>
        <dbReference type="Proteomes" id="UP001302429"/>
    </source>
</evidence>
<sequence length="489" mass="52633">MTAAPFSEKVPLKTKLAFGTGAIAFGIKDNGFSVFLLIFYNQVVGLPANLVGLVIGLALLIDAFIDPLVGNLSDRTRTKWGRRHPWIYGSAVPIALAWLLIWNPPEMGTGATLGYLLAAGVMVRASLSAYEVPSISLMPEMTSDYDERTMVVRYRALLGWAGGLFMLAMAYGVILVPSAEYPDGTLNPAGYPRYAFIGAIIMFVAVMISGIGTHRDYARPPKNEAATAESLKEILSTLGYTPFLILMIAALFGYAGQGLTFALTNYLFEYIWEFGQTELVIYSGVLFTSAIIAFIVIAPVAKRASKPRAAAVMALISGIFGTAPYWLRYLDLAPENGSPMVLPFLFTFIGIGIVGFISTMTLTVSMVADVTDHARRHNGKQTEGLFYAGYFFVQKAVTGLGIFFAGQLLGLVGFPEDAQPGSVAPDLLDNLAITYASLSALLSLGAMISFWKFPLGRDDHAEIIEPRPPLAALDNDSNSALDSSPAKAP</sequence>
<comment type="similarity">
    <text evidence="1">Belongs to the sodium:galactoside symporter (TC 2.A.2) family.</text>
</comment>
<dbReference type="InterPro" id="IPR039672">
    <property type="entry name" value="MFS_2"/>
</dbReference>
<feature type="transmembrane region" description="Helical" evidence="3">
    <location>
        <begin position="340"/>
        <end position="364"/>
    </location>
</feature>
<feature type="transmembrane region" description="Helical" evidence="3">
    <location>
        <begin position="279"/>
        <end position="297"/>
    </location>
</feature>
<feature type="transmembrane region" description="Helical" evidence="3">
    <location>
        <begin position="114"/>
        <end position="133"/>
    </location>
</feature>
<dbReference type="Gene3D" id="1.20.1250.20">
    <property type="entry name" value="MFS general substrate transporter like domains"/>
    <property type="match status" value="1"/>
</dbReference>
<feature type="transmembrane region" description="Helical" evidence="3">
    <location>
        <begin position="432"/>
        <end position="451"/>
    </location>
</feature>
<dbReference type="SUPFAM" id="SSF103473">
    <property type="entry name" value="MFS general substrate transporter"/>
    <property type="match status" value="1"/>
</dbReference>
<feature type="region of interest" description="Disordered" evidence="2">
    <location>
        <begin position="467"/>
        <end position="489"/>
    </location>
</feature>
<evidence type="ECO:0000256" key="3">
    <source>
        <dbReference type="SAM" id="Phobius"/>
    </source>
</evidence>
<keyword evidence="5" id="KW-1185">Reference proteome</keyword>
<dbReference type="EMBL" id="CP136594">
    <property type="protein sequence ID" value="WOE74450.1"/>
    <property type="molecule type" value="Genomic_DNA"/>
</dbReference>
<dbReference type="AlphaFoldDB" id="A0AA97I171"/>
<dbReference type="GO" id="GO:0015293">
    <property type="term" value="F:symporter activity"/>
    <property type="evidence" value="ECO:0007669"/>
    <property type="project" value="InterPro"/>
</dbReference>
<feature type="transmembrane region" description="Helical" evidence="3">
    <location>
        <begin position="86"/>
        <end position="102"/>
    </location>
</feature>
<feature type="compositionally biased region" description="Low complexity" evidence="2">
    <location>
        <begin position="470"/>
        <end position="489"/>
    </location>
</feature>
<reference evidence="4 5" key="1">
    <citation type="submission" date="2023-10" db="EMBL/GenBank/DDBJ databases">
        <title>Complete genome sequence of a Sphingomonadaceae bacterium.</title>
        <authorList>
            <person name="Yan C."/>
        </authorList>
    </citation>
    <scope>NUCLEOTIDE SEQUENCE [LARGE SCALE GENOMIC DNA]</scope>
    <source>
        <strain evidence="4 5">SCSIO 66989</strain>
    </source>
</reference>
<feature type="transmembrane region" description="Helical" evidence="3">
    <location>
        <begin position="385"/>
        <end position="412"/>
    </location>
</feature>
<keyword evidence="3" id="KW-0812">Transmembrane</keyword>
<organism evidence="4 5">
    <name type="scientific">Alterisphingorhabdus coralli</name>
    <dbReference type="NCBI Taxonomy" id="3071408"/>
    <lineage>
        <taxon>Bacteria</taxon>
        <taxon>Pseudomonadati</taxon>
        <taxon>Pseudomonadota</taxon>
        <taxon>Alphaproteobacteria</taxon>
        <taxon>Sphingomonadales</taxon>
        <taxon>Sphingomonadaceae</taxon>
        <taxon>Alterisphingorhabdus (ex Yan et al. 2024)</taxon>
    </lineage>
</organism>
<evidence type="ECO:0000256" key="2">
    <source>
        <dbReference type="SAM" id="MobiDB-lite"/>
    </source>
</evidence>
<dbReference type="KEGG" id="acoa:RB602_11405"/>
<dbReference type="Proteomes" id="UP001302429">
    <property type="component" value="Chromosome"/>
</dbReference>
<proteinExistence type="inferred from homology"/>
<accession>A0AA97I171</accession>